<dbReference type="OrthoDB" id="9770276at2"/>
<reference evidence="10 11" key="1">
    <citation type="journal article" date="2016" name="Genome Announc.">
        <title>First Complete Genome Sequence of a Subdivision 6 Acidobacterium Strain.</title>
        <authorList>
            <person name="Huang S."/>
            <person name="Vieira S."/>
            <person name="Bunk B."/>
            <person name="Riedel T."/>
            <person name="Sproer C."/>
            <person name="Overmann J."/>
        </authorList>
    </citation>
    <scope>NUCLEOTIDE SEQUENCE [LARGE SCALE GENOMIC DNA]</scope>
    <source>
        <strain evidence="11">DSM 100886 HEG_-6_39</strain>
    </source>
</reference>
<evidence type="ECO:0000256" key="5">
    <source>
        <dbReference type="ARBA" id="ARBA00022825"/>
    </source>
</evidence>
<evidence type="ECO:0000256" key="2">
    <source>
        <dbReference type="ARBA" id="ARBA00022670"/>
    </source>
</evidence>
<keyword evidence="2 7" id="KW-0645">Protease</keyword>
<keyword evidence="3" id="KW-0732">Signal</keyword>
<dbReference type="PANTHER" id="PTHR14389:SF3">
    <property type="entry name" value="PROTEIN FAM111A-LIKE"/>
    <property type="match status" value="1"/>
</dbReference>
<dbReference type="Gene3D" id="2.40.10.10">
    <property type="entry name" value="Trypsin-like serine proteases"/>
    <property type="match status" value="2"/>
</dbReference>
<evidence type="ECO:0000259" key="9">
    <source>
        <dbReference type="Pfam" id="PF19955"/>
    </source>
</evidence>
<dbReference type="Pfam" id="PF13365">
    <property type="entry name" value="Trypsin_2"/>
    <property type="match status" value="1"/>
</dbReference>
<dbReference type="InterPro" id="IPR008256">
    <property type="entry name" value="Peptidase_S1B"/>
</dbReference>
<dbReference type="EMBL" id="CP015136">
    <property type="protein sequence ID" value="AMY12844.1"/>
    <property type="molecule type" value="Genomic_DNA"/>
</dbReference>
<evidence type="ECO:0000256" key="3">
    <source>
        <dbReference type="ARBA" id="ARBA00022729"/>
    </source>
</evidence>
<evidence type="ECO:0000313" key="11">
    <source>
        <dbReference type="Proteomes" id="UP000076079"/>
    </source>
</evidence>
<dbReference type="InterPro" id="IPR043504">
    <property type="entry name" value="Peptidase_S1_PA_chymotrypsin"/>
</dbReference>
<keyword evidence="8" id="KW-0812">Transmembrane</keyword>
<dbReference type="AlphaFoldDB" id="A0A143PYE1"/>
<dbReference type="InterPro" id="IPR009003">
    <property type="entry name" value="Peptidase_S1_PA"/>
</dbReference>
<dbReference type="GO" id="GO:0008236">
    <property type="term" value="F:serine-type peptidase activity"/>
    <property type="evidence" value="ECO:0007669"/>
    <property type="project" value="UniProtKB-KW"/>
</dbReference>
<accession>A0A143PYE1</accession>
<dbReference type="PRINTS" id="PR00839">
    <property type="entry name" value="V8PROTEASE"/>
</dbReference>
<comment type="similarity">
    <text evidence="1 7">Belongs to the peptidase S1B family.</text>
</comment>
<dbReference type="PANTHER" id="PTHR14389">
    <property type="entry name" value="SI:CH1073-475A24.1"/>
    <property type="match status" value="1"/>
</dbReference>
<dbReference type="KEGG" id="abac:LuPra_06128"/>
<organism evidence="10 11">
    <name type="scientific">Luteitalea pratensis</name>
    <dbReference type="NCBI Taxonomy" id="1855912"/>
    <lineage>
        <taxon>Bacteria</taxon>
        <taxon>Pseudomonadati</taxon>
        <taxon>Acidobacteriota</taxon>
        <taxon>Vicinamibacteria</taxon>
        <taxon>Vicinamibacterales</taxon>
        <taxon>Vicinamibacteraceae</taxon>
        <taxon>Luteitalea</taxon>
    </lineage>
</organism>
<evidence type="ECO:0000256" key="7">
    <source>
        <dbReference type="RuleBase" id="RU004296"/>
    </source>
</evidence>
<sequence>MYTLDGRQKKALHVALRTAFPRQAALERLVEFHLDEPFAVIAGEGALDDVIFRLIAWAEAQGRLDALVNGARAEAPGNPQLIAFERTIVEAGDARPEDAPLRQFAERLQLAPAMPDEPDIEKRVFRAGFSDIAQWRARLGQAERAVCRIEAPAWRALGTGFLVGPDLVMTNRHVVEAMASEAAPPLLVRFDFKLSPDGTRLREGQAFDVARDWLVASSPVAQLDFAVLRLAEPAGLNPTGGTANAPPRGWITPRWRELEPDETIFVIQHPQGDTLKLASGRYDSREPTRLRYRVDTEPGSSGSPCFTAQMELVALHRGSAEGLANQGVPFDAIGQALPAGFFPPARPETSAIDSTGSVAAMVASIDAAARPGTEGTQKPRRRRSPALVAIGVAAVVALAAVPLWWSIVEAPAAAPGPAKPAESRPIAPATRRVVREISVSYRFERIAADQCKSDQARQRALFRLESTGAWPAPSGPRSREVQLVALENIEIEDANIAMIGGGADATNVSQPDRFVARKWLFPEPVTSPIVVVACVRSKTSSPPLPTFRLNTWKEVAP</sequence>
<keyword evidence="8" id="KW-1133">Transmembrane helix</keyword>
<evidence type="ECO:0000313" key="10">
    <source>
        <dbReference type="EMBL" id="AMY12844.1"/>
    </source>
</evidence>
<dbReference type="SUPFAM" id="SSF50494">
    <property type="entry name" value="Trypsin-like serine proteases"/>
    <property type="match status" value="1"/>
</dbReference>
<dbReference type="EC" id="3.4.21.-" evidence="7"/>
<dbReference type="InterPro" id="IPR045430">
    <property type="entry name" value="EAD1"/>
</dbReference>
<feature type="active site" description="Charge relay system" evidence="6">
    <location>
        <position position="173"/>
    </location>
</feature>
<dbReference type="GO" id="GO:0006508">
    <property type="term" value="P:proteolysis"/>
    <property type="evidence" value="ECO:0007669"/>
    <property type="project" value="UniProtKB-KW"/>
</dbReference>
<evidence type="ECO:0000256" key="1">
    <source>
        <dbReference type="ARBA" id="ARBA00008764"/>
    </source>
</evidence>
<evidence type="ECO:0000256" key="4">
    <source>
        <dbReference type="ARBA" id="ARBA00022801"/>
    </source>
</evidence>
<feature type="domain" description="Effector-associated" evidence="9">
    <location>
        <begin position="3"/>
        <end position="86"/>
    </location>
</feature>
<keyword evidence="11" id="KW-1185">Reference proteome</keyword>
<dbReference type="STRING" id="1855912.LuPra_06128"/>
<keyword evidence="4 7" id="KW-0378">Hydrolase</keyword>
<keyword evidence="5 7" id="KW-0720">Serine protease</keyword>
<feature type="active site" description="Charge relay system" evidence="6">
    <location>
        <position position="301"/>
    </location>
</feature>
<evidence type="ECO:0000256" key="8">
    <source>
        <dbReference type="SAM" id="Phobius"/>
    </source>
</evidence>
<keyword evidence="8" id="KW-0472">Membrane</keyword>
<dbReference type="Pfam" id="PF19955">
    <property type="entry name" value="EAD1"/>
    <property type="match status" value="1"/>
</dbReference>
<feature type="active site" description="Charge relay system" evidence="6">
    <location>
        <position position="224"/>
    </location>
</feature>
<name>A0A143PYE1_LUTPR</name>
<dbReference type="RefSeq" id="WP_110174263.1">
    <property type="nucleotide sequence ID" value="NZ_CP015136.1"/>
</dbReference>
<dbReference type="PATRIC" id="fig|1813736.3.peg.6436"/>
<reference evidence="11" key="2">
    <citation type="submission" date="2016-04" db="EMBL/GenBank/DDBJ databases">
        <title>First Complete Genome Sequence of a Subdivision 6 Acidobacterium.</title>
        <authorList>
            <person name="Huang S."/>
            <person name="Vieira S."/>
            <person name="Bunk B."/>
            <person name="Riedel T."/>
            <person name="Sproeer C."/>
            <person name="Overmann J."/>
        </authorList>
    </citation>
    <scope>NUCLEOTIDE SEQUENCE [LARGE SCALE GENOMIC DNA]</scope>
    <source>
        <strain evidence="11">DSM 100886 HEG_-6_39</strain>
    </source>
</reference>
<evidence type="ECO:0000256" key="6">
    <source>
        <dbReference type="PIRSR" id="PIRSR608256-1"/>
    </source>
</evidence>
<gene>
    <name evidence="10" type="ORF">LuPra_06128</name>
</gene>
<protein>
    <recommendedName>
        <fullName evidence="7">Serine protease</fullName>
        <ecNumber evidence="7">3.4.21.-</ecNumber>
    </recommendedName>
</protein>
<dbReference type="Proteomes" id="UP000076079">
    <property type="component" value="Chromosome"/>
</dbReference>
<proteinExistence type="inferred from homology"/>
<feature type="transmembrane region" description="Helical" evidence="8">
    <location>
        <begin position="386"/>
        <end position="405"/>
    </location>
</feature>